<organism evidence="3 4">
    <name type="scientific">Paludisphaera mucosa</name>
    <dbReference type="NCBI Taxonomy" id="3030827"/>
    <lineage>
        <taxon>Bacteria</taxon>
        <taxon>Pseudomonadati</taxon>
        <taxon>Planctomycetota</taxon>
        <taxon>Planctomycetia</taxon>
        <taxon>Isosphaerales</taxon>
        <taxon>Isosphaeraceae</taxon>
        <taxon>Paludisphaera</taxon>
    </lineage>
</organism>
<feature type="transmembrane region" description="Helical" evidence="2">
    <location>
        <begin position="114"/>
        <end position="140"/>
    </location>
</feature>
<reference evidence="3 4" key="1">
    <citation type="submission" date="2023-03" db="EMBL/GenBank/DDBJ databases">
        <title>Paludisphaera mucosa sp. nov. a novel planctomycete from northern fen.</title>
        <authorList>
            <person name="Ivanova A."/>
        </authorList>
    </citation>
    <scope>NUCLEOTIDE SEQUENCE [LARGE SCALE GENOMIC DNA]</scope>
    <source>
        <strain evidence="3 4">Pla2</strain>
    </source>
</reference>
<protein>
    <recommendedName>
        <fullName evidence="5">Zinc finger/thioredoxin putative domain-containing protein</fullName>
    </recommendedName>
</protein>
<dbReference type="Proteomes" id="UP001216907">
    <property type="component" value="Unassembled WGS sequence"/>
</dbReference>
<dbReference type="EMBL" id="JARRAG010000001">
    <property type="protein sequence ID" value="MDG3002849.1"/>
    <property type="molecule type" value="Genomic_DNA"/>
</dbReference>
<sequence length="181" mass="19140">MFKVRCETCGSVLKIHDDSGRGGNARCPKCDALVLLIPIVPAAAAARPNYDHGGDFVLDQDEPARPGVTPAVDAPPGPRTAPPPVAPRRHAAVASPAAAKERPRPRPRGGLGDLADAFGSLSSCIRWAAFFLFLLGWVAFSKEIHAFGWLSWLLMVALICADLAVCSIAGSLRSLAEPRPL</sequence>
<proteinExistence type="predicted"/>
<accession>A0ABT6F5R3</accession>
<keyword evidence="2" id="KW-0472">Membrane</keyword>
<comment type="caution">
    <text evidence="3">The sequence shown here is derived from an EMBL/GenBank/DDBJ whole genome shotgun (WGS) entry which is preliminary data.</text>
</comment>
<keyword evidence="2" id="KW-1133">Transmembrane helix</keyword>
<evidence type="ECO:0000256" key="2">
    <source>
        <dbReference type="SAM" id="Phobius"/>
    </source>
</evidence>
<name>A0ABT6F5R3_9BACT</name>
<evidence type="ECO:0000313" key="3">
    <source>
        <dbReference type="EMBL" id="MDG3002849.1"/>
    </source>
</evidence>
<feature type="compositionally biased region" description="Pro residues" evidence="1">
    <location>
        <begin position="73"/>
        <end position="86"/>
    </location>
</feature>
<evidence type="ECO:0000313" key="4">
    <source>
        <dbReference type="Proteomes" id="UP001216907"/>
    </source>
</evidence>
<feature type="region of interest" description="Disordered" evidence="1">
    <location>
        <begin position="61"/>
        <end position="109"/>
    </location>
</feature>
<evidence type="ECO:0008006" key="5">
    <source>
        <dbReference type="Google" id="ProtNLM"/>
    </source>
</evidence>
<keyword evidence="2" id="KW-0812">Transmembrane</keyword>
<keyword evidence="4" id="KW-1185">Reference proteome</keyword>
<evidence type="ECO:0000256" key="1">
    <source>
        <dbReference type="SAM" id="MobiDB-lite"/>
    </source>
</evidence>
<dbReference type="RefSeq" id="WP_277859211.1">
    <property type="nucleotide sequence ID" value="NZ_JARRAG010000001.1"/>
</dbReference>
<feature type="transmembrane region" description="Helical" evidence="2">
    <location>
        <begin position="146"/>
        <end position="172"/>
    </location>
</feature>
<gene>
    <name evidence="3" type="ORF">PZE19_03635</name>
</gene>